<protein>
    <submittedName>
        <fullName evidence="1">Uncharacterized protein</fullName>
    </submittedName>
</protein>
<proteinExistence type="predicted"/>
<sequence length="106" mass="11940">MEKGLCLPSISTRRLNTTAVEAASRSTCEALSAPRADVLTRPARLHCSIPNLPPPPSVRLCHTCSGGCRHLLDTSELICHHRYFRRRRRKYYKKEEKAAASPIEKV</sequence>
<accession>A0AAD5MKU3</accession>
<organism evidence="1 2">
    <name type="scientific">Parelaphostrongylus tenuis</name>
    <name type="common">Meningeal worm</name>
    <dbReference type="NCBI Taxonomy" id="148309"/>
    <lineage>
        <taxon>Eukaryota</taxon>
        <taxon>Metazoa</taxon>
        <taxon>Ecdysozoa</taxon>
        <taxon>Nematoda</taxon>
        <taxon>Chromadorea</taxon>
        <taxon>Rhabditida</taxon>
        <taxon>Rhabditina</taxon>
        <taxon>Rhabditomorpha</taxon>
        <taxon>Strongyloidea</taxon>
        <taxon>Metastrongylidae</taxon>
        <taxon>Parelaphostrongylus</taxon>
    </lineage>
</organism>
<gene>
    <name evidence="1" type="ORF">KIN20_005167</name>
</gene>
<comment type="caution">
    <text evidence="1">The sequence shown here is derived from an EMBL/GenBank/DDBJ whole genome shotgun (WGS) entry which is preliminary data.</text>
</comment>
<evidence type="ECO:0000313" key="2">
    <source>
        <dbReference type="Proteomes" id="UP001196413"/>
    </source>
</evidence>
<dbReference type="EMBL" id="JAHQIW010000690">
    <property type="protein sequence ID" value="KAJ1349576.1"/>
    <property type="molecule type" value="Genomic_DNA"/>
</dbReference>
<keyword evidence="2" id="KW-1185">Reference proteome</keyword>
<reference evidence="1" key="1">
    <citation type="submission" date="2021-06" db="EMBL/GenBank/DDBJ databases">
        <title>Parelaphostrongylus tenuis whole genome reference sequence.</title>
        <authorList>
            <person name="Garwood T.J."/>
            <person name="Larsen P.A."/>
            <person name="Fountain-Jones N.M."/>
            <person name="Garbe J.R."/>
            <person name="Macchietto M.G."/>
            <person name="Kania S.A."/>
            <person name="Gerhold R.W."/>
            <person name="Richards J.E."/>
            <person name="Wolf T.M."/>
        </authorList>
    </citation>
    <scope>NUCLEOTIDE SEQUENCE</scope>
    <source>
        <strain evidence="1">MNPRO001-30</strain>
        <tissue evidence="1">Meninges</tissue>
    </source>
</reference>
<name>A0AAD5MKU3_PARTN</name>
<dbReference type="Proteomes" id="UP001196413">
    <property type="component" value="Unassembled WGS sequence"/>
</dbReference>
<evidence type="ECO:0000313" key="1">
    <source>
        <dbReference type="EMBL" id="KAJ1349576.1"/>
    </source>
</evidence>
<dbReference type="AlphaFoldDB" id="A0AAD5MKU3"/>